<evidence type="ECO:0000256" key="8">
    <source>
        <dbReference type="ARBA" id="ARBA00022490"/>
    </source>
</evidence>
<dbReference type="PANTHER" id="PTHR42945:SF1">
    <property type="entry name" value="HISTIDINE BIOSYNTHESIS BIFUNCTIONAL PROTEIN HIS7"/>
    <property type="match status" value="1"/>
</dbReference>
<gene>
    <name evidence="15 17" type="primary">hisIE</name>
    <name evidence="15" type="synonym">hisI</name>
    <name evidence="17" type="ORF">VLY81_04370</name>
</gene>
<dbReference type="HAMAP" id="MF_01019">
    <property type="entry name" value="HisIE"/>
    <property type="match status" value="1"/>
</dbReference>
<comment type="catalytic activity">
    <reaction evidence="2 15">
        <text>1-(5-phospho-beta-D-ribosyl)-ATP + H2O = 1-(5-phospho-beta-D-ribosyl)-5'-AMP + diphosphate + H(+)</text>
        <dbReference type="Rhea" id="RHEA:22828"/>
        <dbReference type="ChEBI" id="CHEBI:15377"/>
        <dbReference type="ChEBI" id="CHEBI:15378"/>
        <dbReference type="ChEBI" id="CHEBI:33019"/>
        <dbReference type="ChEBI" id="CHEBI:59457"/>
        <dbReference type="ChEBI" id="CHEBI:73183"/>
        <dbReference type="EC" id="3.6.1.31"/>
    </reaction>
</comment>
<evidence type="ECO:0000256" key="2">
    <source>
        <dbReference type="ARBA" id="ARBA00001460"/>
    </source>
</evidence>
<evidence type="ECO:0000256" key="10">
    <source>
        <dbReference type="ARBA" id="ARBA00022741"/>
    </source>
</evidence>
<feature type="domain" description="Phosphoribosyl-AMP cyclohydrolase" evidence="16">
    <location>
        <begin position="45"/>
        <end position="119"/>
    </location>
</feature>
<evidence type="ECO:0000256" key="13">
    <source>
        <dbReference type="ARBA" id="ARBA00023102"/>
    </source>
</evidence>
<evidence type="ECO:0000256" key="9">
    <source>
        <dbReference type="ARBA" id="ARBA00022605"/>
    </source>
</evidence>
<dbReference type="EC" id="3.5.4.19" evidence="15"/>
<sequence>MAGEAERSNEFSALSPDALVDSVRFGPDGLVPAVAVDRATGAVLMLAYMDREALQTTLRTGRATYFSRSRGRLWTKGEASGNVQRVREIRVDCDGDALLLVVDQHGSGACHTGAWSCFYRHVPVGEEGPAPAGAAILDELRRVIADRRRHAPPGSYTAALLARGADGPLKKLAEESGEVILAAKDVEAARRGAAGAEQAEALRRAREALTWEAADLLYHLLVVLEQAELPSEAVWQELRRRRGE</sequence>
<dbReference type="EMBL" id="CP141614">
    <property type="protein sequence ID" value="WRP15406.1"/>
    <property type="molecule type" value="Genomic_DNA"/>
</dbReference>
<evidence type="ECO:0000256" key="12">
    <source>
        <dbReference type="ARBA" id="ARBA00022840"/>
    </source>
</evidence>
<evidence type="ECO:0000313" key="18">
    <source>
        <dbReference type="Proteomes" id="UP001333102"/>
    </source>
</evidence>
<dbReference type="InterPro" id="IPR038019">
    <property type="entry name" value="PRib_AMP_CycHydrolase_sf"/>
</dbReference>
<evidence type="ECO:0000256" key="5">
    <source>
        <dbReference type="ARBA" id="ARBA00005204"/>
    </source>
</evidence>
<name>A0ABZ1BSE4_9FIRM</name>
<comment type="catalytic activity">
    <reaction evidence="1 15">
        <text>1-(5-phospho-beta-D-ribosyl)-5'-AMP + H2O = 1-(5-phospho-beta-D-ribosyl)-5-[(5-phospho-beta-D-ribosylamino)methylideneamino]imidazole-4-carboxamide</text>
        <dbReference type="Rhea" id="RHEA:20049"/>
        <dbReference type="ChEBI" id="CHEBI:15377"/>
        <dbReference type="ChEBI" id="CHEBI:58435"/>
        <dbReference type="ChEBI" id="CHEBI:59457"/>
        <dbReference type="EC" id="3.5.4.19"/>
    </reaction>
</comment>
<dbReference type="Pfam" id="PF01502">
    <property type="entry name" value="PRA-CH"/>
    <property type="match status" value="1"/>
</dbReference>
<comment type="pathway">
    <text evidence="5 15">Amino-acid biosynthesis; L-histidine biosynthesis; L-histidine from 5-phospho-alpha-D-ribose 1-diphosphate: step 2/9.</text>
</comment>
<comment type="similarity">
    <text evidence="6 15">In the C-terminal section; belongs to the PRA-PH family.</text>
</comment>
<proteinExistence type="inferred from homology"/>
<dbReference type="NCBIfam" id="NF000768">
    <property type="entry name" value="PRK00051.1"/>
    <property type="match status" value="1"/>
</dbReference>
<keyword evidence="9 15" id="KW-0028">Amino-acid biosynthesis</keyword>
<comment type="pathway">
    <text evidence="4 15">Amino-acid biosynthesis; L-histidine biosynthesis; L-histidine from 5-phospho-alpha-D-ribose 1-diphosphate: step 3/9.</text>
</comment>
<dbReference type="NCBIfam" id="NF002747">
    <property type="entry name" value="PRK02759.1"/>
    <property type="match status" value="1"/>
</dbReference>
<evidence type="ECO:0000256" key="1">
    <source>
        <dbReference type="ARBA" id="ARBA00000024"/>
    </source>
</evidence>
<dbReference type="InterPro" id="IPR002496">
    <property type="entry name" value="PRib_AMP_CycHydrolase_dom"/>
</dbReference>
<dbReference type="InterPro" id="IPR023019">
    <property type="entry name" value="His_synth_HisIE"/>
</dbReference>
<keyword evidence="10 15" id="KW-0547">Nucleotide-binding</keyword>
<reference evidence="18" key="1">
    <citation type="submission" date="2023-12" db="EMBL/GenBank/DDBJ databases">
        <title>Novel isolates from deep terrestrial aquifers shed light on the physiology and ecology of the class Limnochordia.</title>
        <authorList>
            <person name="Karnachuk O.V."/>
            <person name="Lukina A.P."/>
            <person name="Avakyan M.R."/>
            <person name="Kadnikov V."/>
            <person name="Begmatov S."/>
            <person name="Beletsky A.V."/>
            <person name="Mardanov A.V."/>
            <person name="Ravin N.V."/>
        </authorList>
    </citation>
    <scope>NUCLEOTIDE SEQUENCE [LARGE SCALE GENOMIC DNA]</scope>
    <source>
        <strain evidence="18">LN</strain>
    </source>
</reference>
<dbReference type="InterPro" id="IPR021130">
    <property type="entry name" value="PRib-ATP_PPHydrolase-like"/>
</dbReference>
<evidence type="ECO:0000256" key="6">
    <source>
        <dbReference type="ARBA" id="ARBA00007731"/>
    </source>
</evidence>
<dbReference type="SUPFAM" id="SSF101386">
    <property type="entry name" value="all-alpha NTP pyrophosphatases"/>
    <property type="match status" value="1"/>
</dbReference>
<evidence type="ECO:0000256" key="14">
    <source>
        <dbReference type="ARBA" id="ARBA00023268"/>
    </source>
</evidence>
<dbReference type="EC" id="3.6.1.31" evidence="15"/>
<evidence type="ECO:0000256" key="3">
    <source>
        <dbReference type="ARBA" id="ARBA00004496"/>
    </source>
</evidence>
<dbReference type="GO" id="GO:0004636">
    <property type="term" value="F:phosphoribosyl-ATP diphosphatase activity"/>
    <property type="evidence" value="ECO:0007669"/>
    <property type="project" value="UniProtKB-EC"/>
</dbReference>
<dbReference type="PANTHER" id="PTHR42945">
    <property type="entry name" value="HISTIDINE BIOSYNTHESIS BIFUNCTIONAL PROTEIN"/>
    <property type="match status" value="1"/>
</dbReference>
<feature type="region of interest" description="Phosphoribosyl-ATP pyrophosphohydrolase" evidence="15">
    <location>
        <begin position="137"/>
        <end position="244"/>
    </location>
</feature>
<dbReference type="HAMAP" id="MF_01020">
    <property type="entry name" value="HisE"/>
    <property type="match status" value="1"/>
</dbReference>
<dbReference type="NCBIfam" id="TIGR03188">
    <property type="entry name" value="histidine_hisI"/>
    <property type="match status" value="1"/>
</dbReference>
<dbReference type="HAMAP" id="MF_01021">
    <property type="entry name" value="HisI"/>
    <property type="match status" value="1"/>
</dbReference>
<dbReference type="InterPro" id="IPR026660">
    <property type="entry name" value="PRA-CH"/>
</dbReference>
<dbReference type="CDD" id="cd11534">
    <property type="entry name" value="NTP-PPase_HisIE_like"/>
    <property type="match status" value="1"/>
</dbReference>
<keyword evidence="14 15" id="KW-0511">Multifunctional enzyme</keyword>
<dbReference type="SUPFAM" id="SSF141734">
    <property type="entry name" value="HisI-like"/>
    <property type="match status" value="1"/>
</dbReference>
<keyword evidence="18" id="KW-1185">Reference proteome</keyword>
<keyword evidence="8 15" id="KW-0963">Cytoplasm</keyword>
<evidence type="ECO:0000256" key="15">
    <source>
        <dbReference type="HAMAP-Rule" id="MF_01019"/>
    </source>
</evidence>
<dbReference type="InterPro" id="IPR008179">
    <property type="entry name" value="HisE"/>
</dbReference>
<dbReference type="Gene3D" id="1.10.287.1080">
    <property type="entry name" value="MazG-like"/>
    <property type="match status" value="1"/>
</dbReference>
<dbReference type="Gene3D" id="3.10.20.810">
    <property type="entry name" value="Phosphoribosyl-AMP cyclohydrolase"/>
    <property type="match status" value="1"/>
</dbReference>
<accession>A0ABZ1BSE4</accession>
<protein>
    <recommendedName>
        <fullName evidence="15">Histidine biosynthesis bifunctional protein HisIE</fullName>
    </recommendedName>
    <domain>
        <recommendedName>
            <fullName evidence="15">Phosphoribosyl-AMP cyclohydrolase</fullName>
            <shortName evidence="15">PRA-CH</shortName>
            <ecNumber evidence="15">3.5.4.19</ecNumber>
        </recommendedName>
    </domain>
    <domain>
        <recommendedName>
            <fullName evidence="15">Phosphoribosyl-ATP pyrophosphatase</fullName>
            <shortName evidence="15">PRA-PH</shortName>
            <ecNumber evidence="15">3.6.1.31</ecNumber>
        </recommendedName>
    </domain>
</protein>
<keyword evidence="12 15" id="KW-0067">ATP-binding</keyword>
<keyword evidence="13 15" id="KW-0368">Histidine biosynthesis</keyword>
<evidence type="ECO:0000313" key="17">
    <source>
        <dbReference type="EMBL" id="WRP15406.1"/>
    </source>
</evidence>
<evidence type="ECO:0000256" key="11">
    <source>
        <dbReference type="ARBA" id="ARBA00022801"/>
    </source>
</evidence>
<evidence type="ECO:0000256" key="4">
    <source>
        <dbReference type="ARBA" id="ARBA00005169"/>
    </source>
</evidence>
<dbReference type="RefSeq" id="WP_324669809.1">
    <property type="nucleotide sequence ID" value="NZ_CP141614.1"/>
</dbReference>
<comment type="similarity">
    <text evidence="7 15">In the N-terminal section; belongs to the PRA-CH family.</text>
</comment>
<keyword evidence="11 15" id="KW-0378">Hydrolase</keyword>
<dbReference type="GO" id="GO:0004635">
    <property type="term" value="F:phosphoribosyl-AMP cyclohydrolase activity"/>
    <property type="evidence" value="ECO:0007669"/>
    <property type="project" value="UniProtKB-EC"/>
</dbReference>
<organism evidence="17 18">
    <name type="scientific">Geochorda subterranea</name>
    <dbReference type="NCBI Taxonomy" id="3109564"/>
    <lineage>
        <taxon>Bacteria</taxon>
        <taxon>Bacillati</taxon>
        <taxon>Bacillota</taxon>
        <taxon>Limnochordia</taxon>
        <taxon>Limnochordales</taxon>
        <taxon>Geochordaceae</taxon>
        <taxon>Geochorda</taxon>
    </lineage>
</organism>
<evidence type="ECO:0000259" key="16">
    <source>
        <dbReference type="Pfam" id="PF01502"/>
    </source>
</evidence>
<evidence type="ECO:0000256" key="7">
    <source>
        <dbReference type="ARBA" id="ARBA00008299"/>
    </source>
</evidence>
<dbReference type="Proteomes" id="UP001333102">
    <property type="component" value="Chromosome"/>
</dbReference>
<feature type="region of interest" description="Phosphoribosyl-AMP cyclohydrolase" evidence="15">
    <location>
        <begin position="1"/>
        <end position="136"/>
    </location>
</feature>
<dbReference type="Pfam" id="PF01503">
    <property type="entry name" value="PRA-PH"/>
    <property type="match status" value="1"/>
</dbReference>
<comment type="subcellular location">
    <subcellularLocation>
        <location evidence="3 15">Cytoplasm</location>
    </subcellularLocation>
</comment>